<dbReference type="AlphaFoldDB" id="A0AAD7FNP4"/>
<proteinExistence type="predicted"/>
<organism evidence="1 2">
    <name type="scientific">Roridomyces roridus</name>
    <dbReference type="NCBI Taxonomy" id="1738132"/>
    <lineage>
        <taxon>Eukaryota</taxon>
        <taxon>Fungi</taxon>
        <taxon>Dikarya</taxon>
        <taxon>Basidiomycota</taxon>
        <taxon>Agaricomycotina</taxon>
        <taxon>Agaricomycetes</taxon>
        <taxon>Agaricomycetidae</taxon>
        <taxon>Agaricales</taxon>
        <taxon>Marasmiineae</taxon>
        <taxon>Mycenaceae</taxon>
        <taxon>Roridomyces</taxon>
    </lineage>
</organism>
<sequence length="373" mass="41568">MSSPTAIYDDICIGAQRWNGSIRGREDRDECWHRTVESWKIYRRQHSVILPQSHPTRGGGPKYSLSANSRVPRRASDLLCIFVDMGSVLRPWRELRALNPLESIGSDGLNSTVDLMVDLTVDFGFCPAAIVKRRHRIHVRATAFRLLQQFPPRSVTTHHTPSASDTRNGAANLSRVTVSGATRSSPDPMVLPTFQYTPLGRWSLPLPFDPPSSPPPVRSEEEERSANILTQFLLDAHDSCCTLTIRQFDANGNKRLVPELELLQEFVLVLLPMGISYNQVVELWFNPMVTRELAAIGNKRTVESSITIEASAGVITNRNDGAGRSCAWSVISEHGSTLESLLANFGMVSLTTGYPRCGYQIKATDQYYSVLER</sequence>
<gene>
    <name evidence="1" type="ORF">FB45DRAFT_866801</name>
</gene>
<comment type="caution">
    <text evidence="1">The sequence shown here is derived from an EMBL/GenBank/DDBJ whole genome shotgun (WGS) entry which is preliminary data.</text>
</comment>
<accession>A0AAD7FNP4</accession>
<evidence type="ECO:0000313" key="1">
    <source>
        <dbReference type="EMBL" id="KAJ7630265.1"/>
    </source>
</evidence>
<dbReference type="EMBL" id="JARKIF010000009">
    <property type="protein sequence ID" value="KAJ7630265.1"/>
    <property type="molecule type" value="Genomic_DNA"/>
</dbReference>
<evidence type="ECO:0000313" key="2">
    <source>
        <dbReference type="Proteomes" id="UP001221142"/>
    </source>
</evidence>
<name>A0AAD7FNP4_9AGAR</name>
<keyword evidence="2" id="KW-1185">Reference proteome</keyword>
<protein>
    <submittedName>
        <fullName evidence="1">Uncharacterized protein</fullName>
    </submittedName>
</protein>
<dbReference type="Proteomes" id="UP001221142">
    <property type="component" value="Unassembled WGS sequence"/>
</dbReference>
<reference evidence="1" key="1">
    <citation type="submission" date="2023-03" db="EMBL/GenBank/DDBJ databases">
        <title>Massive genome expansion in bonnet fungi (Mycena s.s.) driven by repeated elements and novel gene families across ecological guilds.</title>
        <authorList>
            <consortium name="Lawrence Berkeley National Laboratory"/>
            <person name="Harder C.B."/>
            <person name="Miyauchi S."/>
            <person name="Viragh M."/>
            <person name="Kuo A."/>
            <person name="Thoen E."/>
            <person name="Andreopoulos B."/>
            <person name="Lu D."/>
            <person name="Skrede I."/>
            <person name="Drula E."/>
            <person name="Henrissat B."/>
            <person name="Morin E."/>
            <person name="Kohler A."/>
            <person name="Barry K."/>
            <person name="LaButti K."/>
            <person name="Morin E."/>
            <person name="Salamov A."/>
            <person name="Lipzen A."/>
            <person name="Mereny Z."/>
            <person name="Hegedus B."/>
            <person name="Baldrian P."/>
            <person name="Stursova M."/>
            <person name="Weitz H."/>
            <person name="Taylor A."/>
            <person name="Grigoriev I.V."/>
            <person name="Nagy L.G."/>
            <person name="Martin F."/>
            <person name="Kauserud H."/>
        </authorList>
    </citation>
    <scope>NUCLEOTIDE SEQUENCE</scope>
    <source>
        <strain evidence="1">9284</strain>
    </source>
</reference>